<evidence type="ECO:0000256" key="7">
    <source>
        <dbReference type="ARBA" id="ARBA00049003"/>
    </source>
</evidence>
<dbReference type="AlphaFoldDB" id="A0AAW2ZE90"/>
<feature type="domain" description="Protein kinase" evidence="11">
    <location>
        <begin position="370"/>
        <end position="685"/>
    </location>
</feature>
<dbReference type="InterPro" id="IPR011009">
    <property type="entry name" value="Kinase-like_dom_sf"/>
</dbReference>
<evidence type="ECO:0000313" key="12">
    <source>
        <dbReference type="EMBL" id="KAL0487684.1"/>
    </source>
</evidence>
<evidence type="ECO:0000256" key="10">
    <source>
        <dbReference type="SAM" id="MobiDB-lite"/>
    </source>
</evidence>
<feature type="region of interest" description="Disordered" evidence="10">
    <location>
        <begin position="139"/>
        <end position="159"/>
    </location>
</feature>
<dbReference type="GO" id="GO:0004712">
    <property type="term" value="F:protein serine/threonine/tyrosine kinase activity"/>
    <property type="evidence" value="ECO:0007669"/>
    <property type="project" value="UniProtKB-EC"/>
</dbReference>
<keyword evidence="6" id="KW-0067">ATP-binding</keyword>
<reference evidence="12 13" key="1">
    <citation type="submission" date="2024-03" db="EMBL/GenBank/DDBJ databases">
        <title>The Acrasis kona genome and developmental transcriptomes reveal deep origins of eukaryotic multicellular pathways.</title>
        <authorList>
            <person name="Sheikh S."/>
            <person name="Fu C.-J."/>
            <person name="Brown M.W."/>
            <person name="Baldauf S.L."/>
        </authorList>
    </citation>
    <scope>NUCLEOTIDE SEQUENCE [LARGE SCALE GENOMIC DNA]</scope>
    <source>
        <strain evidence="12 13">ATCC MYA-3509</strain>
    </source>
</reference>
<dbReference type="SUPFAM" id="SSF56112">
    <property type="entry name" value="Protein kinase-like (PK-like)"/>
    <property type="match status" value="1"/>
</dbReference>
<dbReference type="CDD" id="cd14226">
    <property type="entry name" value="PKc_DYRK1"/>
    <property type="match status" value="1"/>
</dbReference>
<dbReference type="PROSITE" id="PS00108">
    <property type="entry name" value="PROTEIN_KINASE_ST"/>
    <property type="match status" value="1"/>
</dbReference>
<sequence length="792" mass="91301">MGHQVTGTPTTPLSTSSSSNWMNHLGTSSAIPINNNQISINIPSYNGPYATQLPTQLQNSPITSNIPHLHQLGFTQSYPDPSTPNMTYPNTPTYSMTQSSPYSQPGIYMMQQQALQQYNPVLMQQQMLQYQTQHQQQQYHVQHQQQHASFAQPQQSQKQQVPYNHVHQNNIPTLHVKHEPIYKKESVYKNNDDTIVYVDDDDDDADDGASQEDHDAFFDLREEIGFQQTDGRLIQARKLADDRLLRRDESERPVYKLSVHLLKTYKNINTVYYTEKRKREQITQQQQQQQLQLLQKQHAQQQQFIMQQHAQQQQQQQQQQRYIQLQAQQAAQQQVQQRLIEYTKPIHNNGYDDEQGNYIVQLNEEMDGRYTVQESMGKGSFGVVVKAFDRVNQELVAVKIIKNKNTFYAQAKIEIQILQDLNAKDKNNKYNIVQFKQMFQWRNHLCIVFELLSYNLYDLLKYTQFRGVSLTLIRKFAQQLLYTLHFLSRPEVNVIHCDLKPENILLKNHRKSIIKVIDFGSSCYVNKKMYKYIQSRFYRSPEVLLGLPYDTSIDMWSFGCILVEMHTGIPLFDGKNETDQMHKIIQVLGMPPHSMIERAPKKERFFQWEPSTRSYTCIKQDIKPGSKTLCDVIGVNTHGPDGRRTNAPGHSYQDYTVFHDLVLKVLRFHPAERLLPFDALQHDFFRLNGTTTTTTSNGDLITAYNGRSSSALNDGLSASVNSSPVMGMDQHSFYGNHHHVPQQQQSNVTAAAVGGIVGDGFFVSQQQQQQIHAPTSSSSSGGGHHHYYRAQI</sequence>
<organism evidence="12 13">
    <name type="scientific">Acrasis kona</name>
    <dbReference type="NCBI Taxonomy" id="1008807"/>
    <lineage>
        <taxon>Eukaryota</taxon>
        <taxon>Discoba</taxon>
        <taxon>Heterolobosea</taxon>
        <taxon>Tetramitia</taxon>
        <taxon>Eutetramitia</taxon>
        <taxon>Acrasidae</taxon>
        <taxon>Acrasis</taxon>
    </lineage>
</organism>
<keyword evidence="4" id="KW-0547">Nucleotide-binding</keyword>
<keyword evidence="3" id="KW-0808">Transferase</keyword>
<keyword evidence="5" id="KW-0418">Kinase</keyword>
<dbReference type="InterPro" id="IPR000719">
    <property type="entry name" value="Prot_kinase_dom"/>
</dbReference>
<dbReference type="InterPro" id="IPR050494">
    <property type="entry name" value="Ser_Thr_dual-spec_kinase"/>
</dbReference>
<feature type="compositionally biased region" description="Low complexity" evidence="10">
    <location>
        <begin position="1"/>
        <end position="19"/>
    </location>
</feature>
<dbReference type="PANTHER" id="PTHR24058:SF28">
    <property type="entry name" value="SERINE_THREONINE-PROTEIN KINASE MINIBRAIN"/>
    <property type="match status" value="1"/>
</dbReference>
<proteinExistence type="predicted"/>
<keyword evidence="13" id="KW-1185">Reference proteome</keyword>
<dbReference type="GO" id="GO:0005524">
    <property type="term" value="F:ATP binding"/>
    <property type="evidence" value="ECO:0007669"/>
    <property type="project" value="UniProtKB-KW"/>
</dbReference>
<evidence type="ECO:0000256" key="6">
    <source>
        <dbReference type="ARBA" id="ARBA00022840"/>
    </source>
</evidence>
<gene>
    <name evidence="12" type="ORF">AKO1_008749</name>
</gene>
<evidence type="ECO:0000256" key="5">
    <source>
        <dbReference type="ARBA" id="ARBA00022777"/>
    </source>
</evidence>
<dbReference type="SUPFAM" id="SSF81995">
    <property type="entry name" value="beta-sandwich domain of Sec23/24"/>
    <property type="match status" value="1"/>
</dbReference>
<accession>A0AAW2ZE90</accession>
<dbReference type="InterPro" id="IPR008271">
    <property type="entry name" value="Ser/Thr_kinase_AS"/>
</dbReference>
<comment type="catalytic activity">
    <reaction evidence="7">
        <text>L-seryl-[protein] + ATP = O-phospho-L-seryl-[protein] + ADP + H(+)</text>
        <dbReference type="Rhea" id="RHEA:17989"/>
        <dbReference type="Rhea" id="RHEA-COMP:9863"/>
        <dbReference type="Rhea" id="RHEA-COMP:11604"/>
        <dbReference type="ChEBI" id="CHEBI:15378"/>
        <dbReference type="ChEBI" id="CHEBI:29999"/>
        <dbReference type="ChEBI" id="CHEBI:30616"/>
        <dbReference type="ChEBI" id="CHEBI:83421"/>
        <dbReference type="ChEBI" id="CHEBI:456216"/>
        <dbReference type="EC" id="2.7.12.1"/>
    </reaction>
</comment>
<dbReference type="Pfam" id="PF00069">
    <property type="entry name" value="Pkinase"/>
    <property type="match status" value="1"/>
</dbReference>
<dbReference type="InterPro" id="IPR044131">
    <property type="entry name" value="PKc_DYR1A/1B"/>
</dbReference>
<dbReference type="SMART" id="SM00220">
    <property type="entry name" value="S_TKc"/>
    <property type="match status" value="1"/>
</dbReference>
<comment type="catalytic activity">
    <reaction evidence="8">
        <text>L-threonyl-[protein] + ATP = O-phospho-L-threonyl-[protein] + ADP + H(+)</text>
        <dbReference type="Rhea" id="RHEA:46608"/>
        <dbReference type="Rhea" id="RHEA-COMP:11060"/>
        <dbReference type="Rhea" id="RHEA-COMP:11605"/>
        <dbReference type="ChEBI" id="CHEBI:15378"/>
        <dbReference type="ChEBI" id="CHEBI:30013"/>
        <dbReference type="ChEBI" id="CHEBI:30616"/>
        <dbReference type="ChEBI" id="CHEBI:61977"/>
        <dbReference type="ChEBI" id="CHEBI:456216"/>
        <dbReference type="EC" id="2.7.12.1"/>
    </reaction>
</comment>
<protein>
    <recommendedName>
        <fullName evidence="1">dual-specificity kinase</fullName>
        <ecNumber evidence="1">2.7.12.1</ecNumber>
    </recommendedName>
</protein>
<feature type="region of interest" description="Disordered" evidence="10">
    <location>
        <begin position="1"/>
        <end position="21"/>
    </location>
</feature>
<evidence type="ECO:0000256" key="3">
    <source>
        <dbReference type="ARBA" id="ARBA00022679"/>
    </source>
</evidence>
<evidence type="ECO:0000313" key="13">
    <source>
        <dbReference type="Proteomes" id="UP001431209"/>
    </source>
</evidence>
<dbReference type="EMBL" id="JAOPGA020001361">
    <property type="protein sequence ID" value="KAL0487684.1"/>
    <property type="molecule type" value="Genomic_DNA"/>
</dbReference>
<dbReference type="Gene3D" id="1.10.510.10">
    <property type="entry name" value="Transferase(Phosphotransferase) domain 1"/>
    <property type="match status" value="1"/>
</dbReference>
<comment type="catalytic activity">
    <reaction evidence="9">
        <text>L-tyrosyl-[protein] + ATP = O-phospho-L-tyrosyl-[protein] + ADP + H(+)</text>
        <dbReference type="Rhea" id="RHEA:10596"/>
        <dbReference type="Rhea" id="RHEA-COMP:10136"/>
        <dbReference type="Rhea" id="RHEA-COMP:20101"/>
        <dbReference type="ChEBI" id="CHEBI:15378"/>
        <dbReference type="ChEBI" id="CHEBI:30616"/>
        <dbReference type="ChEBI" id="CHEBI:46858"/>
        <dbReference type="ChEBI" id="CHEBI:61978"/>
        <dbReference type="ChEBI" id="CHEBI:456216"/>
        <dbReference type="EC" id="2.7.12.1"/>
    </reaction>
</comment>
<dbReference type="GO" id="GO:0004674">
    <property type="term" value="F:protein serine/threonine kinase activity"/>
    <property type="evidence" value="ECO:0007669"/>
    <property type="project" value="UniProtKB-KW"/>
</dbReference>
<dbReference type="EC" id="2.7.12.1" evidence="1"/>
<keyword evidence="2" id="KW-0723">Serine/threonine-protein kinase</keyword>
<feature type="compositionally biased region" description="Basic residues" evidence="10">
    <location>
        <begin position="783"/>
        <end position="792"/>
    </location>
</feature>
<dbReference type="Proteomes" id="UP001431209">
    <property type="component" value="Unassembled WGS sequence"/>
</dbReference>
<evidence type="ECO:0000256" key="1">
    <source>
        <dbReference type="ARBA" id="ARBA00013203"/>
    </source>
</evidence>
<evidence type="ECO:0000256" key="2">
    <source>
        <dbReference type="ARBA" id="ARBA00022527"/>
    </source>
</evidence>
<evidence type="ECO:0000256" key="9">
    <source>
        <dbReference type="ARBA" id="ARBA00051680"/>
    </source>
</evidence>
<dbReference type="PROSITE" id="PS50011">
    <property type="entry name" value="PROTEIN_KINASE_DOM"/>
    <property type="match status" value="1"/>
</dbReference>
<evidence type="ECO:0000259" key="11">
    <source>
        <dbReference type="PROSITE" id="PS50011"/>
    </source>
</evidence>
<evidence type="ECO:0000256" key="8">
    <source>
        <dbReference type="ARBA" id="ARBA00049308"/>
    </source>
</evidence>
<comment type="caution">
    <text evidence="12">The sequence shown here is derived from an EMBL/GenBank/DDBJ whole genome shotgun (WGS) entry which is preliminary data.</text>
</comment>
<feature type="region of interest" description="Disordered" evidence="10">
    <location>
        <begin position="767"/>
        <end position="792"/>
    </location>
</feature>
<name>A0AAW2ZE90_9EUKA</name>
<dbReference type="PANTHER" id="PTHR24058">
    <property type="entry name" value="DUAL SPECIFICITY PROTEIN KINASE"/>
    <property type="match status" value="1"/>
</dbReference>
<evidence type="ECO:0000256" key="4">
    <source>
        <dbReference type="ARBA" id="ARBA00022741"/>
    </source>
</evidence>
<dbReference type="Gene3D" id="3.30.200.20">
    <property type="entry name" value="Phosphorylase Kinase, domain 1"/>
    <property type="match status" value="1"/>
</dbReference>